<proteinExistence type="predicted"/>
<dbReference type="AlphaFoldDB" id="A0A8J3DRS5"/>
<keyword evidence="1" id="KW-0732">Signal</keyword>
<feature type="chain" id="PRO_5035192956" description="Secreted protein" evidence="1">
    <location>
        <begin position="23"/>
        <end position="70"/>
    </location>
</feature>
<evidence type="ECO:0000313" key="2">
    <source>
        <dbReference type="EMBL" id="GHD06452.1"/>
    </source>
</evidence>
<keyword evidence="3" id="KW-1185">Reference proteome</keyword>
<evidence type="ECO:0000313" key="3">
    <source>
        <dbReference type="Proteomes" id="UP000630142"/>
    </source>
</evidence>
<reference evidence="2" key="1">
    <citation type="journal article" date="2014" name="Int. J. Syst. Evol. Microbiol.">
        <title>Complete genome sequence of Corynebacterium casei LMG S-19264T (=DSM 44701T), isolated from a smear-ripened cheese.</title>
        <authorList>
            <consortium name="US DOE Joint Genome Institute (JGI-PGF)"/>
            <person name="Walter F."/>
            <person name="Albersmeier A."/>
            <person name="Kalinowski J."/>
            <person name="Ruckert C."/>
        </authorList>
    </citation>
    <scope>NUCLEOTIDE SEQUENCE</scope>
    <source>
        <strain evidence="2">KCTC 42249</strain>
    </source>
</reference>
<gene>
    <name evidence="2" type="ORF">GCM10016234_03820</name>
</gene>
<dbReference type="EMBL" id="BMZQ01000001">
    <property type="protein sequence ID" value="GHD06452.1"/>
    <property type="molecule type" value="Genomic_DNA"/>
</dbReference>
<protein>
    <recommendedName>
        <fullName evidence="4">Secreted protein</fullName>
    </recommendedName>
</protein>
<dbReference type="Proteomes" id="UP000630142">
    <property type="component" value="Unassembled WGS sequence"/>
</dbReference>
<evidence type="ECO:0008006" key="4">
    <source>
        <dbReference type="Google" id="ProtNLM"/>
    </source>
</evidence>
<accession>A0A8J3DRS5</accession>
<evidence type="ECO:0000256" key="1">
    <source>
        <dbReference type="SAM" id="SignalP"/>
    </source>
</evidence>
<sequence>MSKIYPRLMRLVRLSASTLSRAAGSQSQLSDDSCNLPEHRHGVKDYFPIWEMRAAYVEGHRPTSCAFSPV</sequence>
<organism evidence="2 3">
    <name type="scientific">Tianweitania populi</name>
    <dbReference type="NCBI Taxonomy" id="1607949"/>
    <lineage>
        <taxon>Bacteria</taxon>
        <taxon>Pseudomonadati</taxon>
        <taxon>Pseudomonadota</taxon>
        <taxon>Alphaproteobacteria</taxon>
        <taxon>Hyphomicrobiales</taxon>
        <taxon>Phyllobacteriaceae</taxon>
        <taxon>Tianweitania</taxon>
    </lineage>
</organism>
<reference evidence="2" key="2">
    <citation type="submission" date="2020-09" db="EMBL/GenBank/DDBJ databases">
        <authorList>
            <person name="Sun Q."/>
            <person name="Kim S."/>
        </authorList>
    </citation>
    <scope>NUCLEOTIDE SEQUENCE</scope>
    <source>
        <strain evidence="2">KCTC 42249</strain>
    </source>
</reference>
<feature type="signal peptide" evidence="1">
    <location>
        <begin position="1"/>
        <end position="22"/>
    </location>
</feature>
<comment type="caution">
    <text evidence="2">The sequence shown here is derived from an EMBL/GenBank/DDBJ whole genome shotgun (WGS) entry which is preliminary data.</text>
</comment>
<name>A0A8J3DRS5_9HYPH</name>